<accession>A0A5C5Y1H7</accession>
<sequence>MNDDNKQFLVRHADALRTLHDIPNDGKFTDAQLVELTTHPKRAIRIAGKEGCDCSNLTKLVEAIESRDFAALGELIEPARLEVYEMIDDTSPVTKTTNGAPIDLDFARRAAAKSQAKRDEEAKHFKNGQQFQGALDRYNIAWNAWSGTWENIALSRAGMLAGEAGKEDLAAALNGLVEVIRDRGFIDNLPIAVERFDPSYCDGTDDEEEAEAVKILLGLLNAVASGTDAGEVADALLAIEPLPLLFRAGSARRLLRIVDQWPNHCAHCGRIQRPKSFDSNRCPDCLSTEGTLFALFNHIHRVESDPSKEESSADRLFPFWCGWRMQLQTAFPGADGDLAIMRKWIEYLTNTKGMQRLAWQFIKFGDAANMIPQPATINAAEGEPEPDAPSVESASVGQKTKKVKPEKVSEIPADKLAQYLRAGRLHLKWIEAKKPSGEKLQWFLDESGSMLDVPDWEKLRSTSRRTANRFGFKVDATKQWVEALKKEVQQRRKAGIFVPGTENWE</sequence>
<dbReference type="EMBL" id="SJPL01000001">
    <property type="protein sequence ID" value="TWT69447.1"/>
    <property type="molecule type" value="Genomic_DNA"/>
</dbReference>
<dbReference type="Proteomes" id="UP000317238">
    <property type="component" value="Unassembled WGS sequence"/>
</dbReference>
<feature type="region of interest" description="Disordered" evidence="1">
    <location>
        <begin position="378"/>
        <end position="407"/>
    </location>
</feature>
<dbReference type="RefSeq" id="WP_146438874.1">
    <property type="nucleotide sequence ID" value="NZ_SJPL01000001.1"/>
</dbReference>
<proteinExistence type="predicted"/>
<protein>
    <submittedName>
        <fullName evidence="2">Uncharacterized protein</fullName>
    </submittedName>
</protein>
<reference evidence="2 3" key="1">
    <citation type="submission" date="2019-02" db="EMBL/GenBank/DDBJ databases">
        <title>Deep-cultivation of Planctomycetes and their phenomic and genomic characterization uncovers novel biology.</title>
        <authorList>
            <person name="Wiegand S."/>
            <person name="Jogler M."/>
            <person name="Boedeker C."/>
            <person name="Pinto D."/>
            <person name="Vollmers J."/>
            <person name="Rivas-Marin E."/>
            <person name="Kohn T."/>
            <person name="Peeters S.H."/>
            <person name="Heuer A."/>
            <person name="Rast P."/>
            <person name="Oberbeckmann S."/>
            <person name="Bunk B."/>
            <person name="Jeske O."/>
            <person name="Meyerdierks A."/>
            <person name="Storesund J.E."/>
            <person name="Kallscheuer N."/>
            <person name="Luecker S."/>
            <person name="Lage O.M."/>
            <person name="Pohl T."/>
            <person name="Merkel B.J."/>
            <person name="Hornburger P."/>
            <person name="Mueller R.-W."/>
            <person name="Bruemmer F."/>
            <person name="Labrenz M."/>
            <person name="Spormann A.M."/>
            <person name="Op Den Camp H."/>
            <person name="Overmann J."/>
            <person name="Amann R."/>
            <person name="Jetten M.S.M."/>
            <person name="Mascher T."/>
            <person name="Medema M.H."/>
            <person name="Devos D.P."/>
            <person name="Kaster A.-K."/>
            <person name="Ovreas L."/>
            <person name="Rohde M."/>
            <person name="Galperin M.Y."/>
            <person name="Jogler C."/>
        </authorList>
    </citation>
    <scope>NUCLEOTIDE SEQUENCE [LARGE SCALE GENOMIC DNA]</scope>
    <source>
        <strain evidence="2 3">Pan14r</strain>
    </source>
</reference>
<evidence type="ECO:0000313" key="2">
    <source>
        <dbReference type="EMBL" id="TWT69447.1"/>
    </source>
</evidence>
<dbReference type="AlphaFoldDB" id="A0A5C5Y1H7"/>
<gene>
    <name evidence="2" type="ORF">Pan14r_17330</name>
</gene>
<evidence type="ECO:0000313" key="3">
    <source>
        <dbReference type="Proteomes" id="UP000317238"/>
    </source>
</evidence>
<dbReference type="OrthoDB" id="9897640at2"/>
<organism evidence="2 3">
    <name type="scientific">Crateriforma conspicua</name>
    <dbReference type="NCBI Taxonomy" id="2527996"/>
    <lineage>
        <taxon>Bacteria</taxon>
        <taxon>Pseudomonadati</taxon>
        <taxon>Planctomycetota</taxon>
        <taxon>Planctomycetia</taxon>
        <taxon>Planctomycetales</taxon>
        <taxon>Planctomycetaceae</taxon>
        <taxon>Crateriforma</taxon>
    </lineage>
</organism>
<comment type="caution">
    <text evidence="2">The sequence shown here is derived from an EMBL/GenBank/DDBJ whole genome shotgun (WGS) entry which is preliminary data.</text>
</comment>
<keyword evidence="3" id="KW-1185">Reference proteome</keyword>
<evidence type="ECO:0000256" key="1">
    <source>
        <dbReference type="SAM" id="MobiDB-lite"/>
    </source>
</evidence>
<name>A0A5C5Y1H7_9PLAN</name>